<dbReference type="AlphaFoldDB" id="A0A6I6SVG6"/>
<keyword evidence="2" id="KW-1185">Reference proteome</keyword>
<dbReference type="Proteomes" id="UP000464013">
    <property type="component" value="Chromosome"/>
</dbReference>
<protein>
    <submittedName>
        <fullName evidence="1">ATP-dependent helicase HrpA</fullName>
    </submittedName>
</protein>
<dbReference type="GO" id="GO:0004386">
    <property type="term" value="F:helicase activity"/>
    <property type="evidence" value="ECO:0007669"/>
    <property type="project" value="UniProtKB-KW"/>
</dbReference>
<dbReference type="InterPro" id="IPR018581">
    <property type="entry name" value="T3SS_pilus_HrpA"/>
</dbReference>
<dbReference type="Pfam" id="PF09589">
    <property type="entry name" value="HrpA_pilin"/>
    <property type="match status" value="1"/>
</dbReference>
<keyword evidence="1" id="KW-0067">ATP-binding</keyword>
<dbReference type="EMBL" id="CP035042">
    <property type="protein sequence ID" value="QHC52095.1"/>
    <property type="molecule type" value="Genomic_DNA"/>
</dbReference>
<sequence length="68" mass="6720">MGGGAALEASKAAMGMLDQTAAQTTLMNAKASSEKMVTDTINGIADGYVDSATKASNAATSSAKSISF</sequence>
<dbReference type="GO" id="GO:0005615">
    <property type="term" value="C:extracellular space"/>
    <property type="evidence" value="ECO:0007669"/>
    <property type="project" value="InterPro"/>
</dbReference>
<keyword evidence="1" id="KW-0547">Nucleotide-binding</keyword>
<evidence type="ECO:0000313" key="1">
    <source>
        <dbReference type="EMBL" id="QHC52095.1"/>
    </source>
</evidence>
<gene>
    <name evidence="1" type="ORF">EKK97_09780</name>
</gene>
<name>A0A6I6SVG6_9GAMM</name>
<evidence type="ECO:0000313" key="2">
    <source>
        <dbReference type="Proteomes" id="UP000464013"/>
    </source>
</evidence>
<accession>A0A6I6SVG6</accession>
<dbReference type="KEGG" id="htx:EKK97_09780"/>
<proteinExistence type="predicted"/>
<keyword evidence="1" id="KW-0347">Helicase</keyword>
<reference evidence="1 2" key="1">
    <citation type="submission" date="2019-01" db="EMBL/GenBank/DDBJ databases">
        <title>Complete genome of a denitifying bacterium Halomons sp. BC-M4-5.</title>
        <authorList>
            <person name="Wang L."/>
            <person name="Shao Z."/>
        </authorList>
    </citation>
    <scope>NUCLEOTIDE SEQUENCE [LARGE SCALE GENOMIC DNA]</scope>
    <source>
        <strain evidence="1 2">BC-M4-5</strain>
    </source>
</reference>
<keyword evidence="1" id="KW-0378">Hydrolase</keyword>
<organism evidence="1 2">
    <name type="scientific">Billgrantia tianxiuensis</name>
    <dbReference type="NCBI Taxonomy" id="2497861"/>
    <lineage>
        <taxon>Bacteria</taxon>
        <taxon>Pseudomonadati</taxon>
        <taxon>Pseudomonadota</taxon>
        <taxon>Gammaproteobacteria</taxon>
        <taxon>Oceanospirillales</taxon>
        <taxon>Halomonadaceae</taxon>
        <taxon>Billgrantia</taxon>
    </lineage>
</organism>
<dbReference type="OrthoDB" id="6630612at2"/>